<dbReference type="PROSITE" id="PS00211">
    <property type="entry name" value="ABC_TRANSPORTER_1"/>
    <property type="match status" value="1"/>
</dbReference>
<feature type="domain" description="ABC transporter" evidence="4">
    <location>
        <begin position="7"/>
        <end position="248"/>
    </location>
</feature>
<dbReference type="GO" id="GO:0098796">
    <property type="term" value="C:membrane protein complex"/>
    <property type="evidence" value="ECO:0007669"/>
    <property type="project" value="UniProtKB-ARBA"/>
</dbReference>
<dbReference type="SUPFAM" id="SSF52540">
    <property type="entry name" value="P-loop containing nucleoside triphosphate hydrolases"/>
    <property type="match status" value="1"/>
</dbReference>
<sequence length="259" mass="29111">MITNLILRLIEVEKRYRQGQSEVIALHKSKLEIEEGEFVVIMGTSGSGKSTLLNIIGGMIAPTAGAVYLRDKKIKYDTKHSEQLSEYRRKEIGVVFQDYNLIEAMTVSENVAIPLILDGEAASFIIEKTESMLKQVGLEKRGSFRPYELSGGQQQRVALARALVKQPSILLADEPTGNLDYNTSKEILELLLEIKSNARQTIVMVTHDPMIAAYGERILFMQDGHVYEQLKLSEEMSSEQKIEKIVTAFYRMKGMSSSC</sequence>
<dbReference type="GO" id="GO:0005886">
    <property type="term" value="C:plasma membrane"/>
    <property type="evidence" value="ECO:0007669"/>
    <property type="project" value="TreeGrafter"/>
</dbReference>
<dbReference type="InterPro" id="IPR003593">
    <property type="entry name" value="AAA+_ATPase"/>
</dbReference>
<keyword evidence="2" id="KW-0547">Nucleotide-binding</keyword>
<evidence type="ECO:0000256" key="2">
    <source>
        <dbReference type="ARBA" id="ARBA00022741"/>
    </source>
</evidence>
<dbReference type="InterPro" id="IPR015854">
    <property type="entry name" value="ABC_transpr_LolD-like"/>
</dbReference>
<dbReference type="GO" id="GO:0016887">
    <property type="term" value="F:ATP hydrolysis activity"/>
    <property type="evidence" value="ECO:0007669"/>
    <property type="project" value="InterPro"/>
</dbReference>
<dbReference type="InterPro" id="IPR003439">
    <property type="entry name" value="ABC_transporter-like_ATP-bd"/>
</dbReference>
<name>A0A9J6Z9H2_9BACL</name>
<dbReference type="KEGG" id="plig:NAG76_12305"/>
<evidence type="ECO:0000256" key="1">
    <source>
        <dbReference type="ARBA" id="ARBA00022448"/>
    </source>
</evidence>
<dbReference type="CDD" id="cd03255">
    <property type="entry name" value="ABC_MJ0796_LolCDE_FtsE"/>
    <property type="match status" value="1"/>
</dbReference>
<evidence type="ECO:0000259" key="4">
    <source>
        <dbReference type="PROSITE" id="PS50893"/>
    </source>
</evidence>
<accession>A0A9J6Z9H2</accession>
<keyword evidence="1" id="KW-0813">Transport</keyword>
<evidence type="ECO:0000313" key="6">
    <source>
        <dbReference type="Proteomes" id="UP001056756"/>
    </source>
</evidence>
<dbReference type="PROSITE" id="PS50893">
    <property type="entry name" value="ABC_TRANSPORTER_2"/>
    <property type="match status" value="1"/>
</dbReference>
<evidence type="ECO:0000256" key="3">
    <source>
        <dbReference type="ARBA" id="ARBA00022840"/>
    </source>
</evidence>
<dbReference type="Proteomes" id="UP001056756">
    <property type="component" value="Chromosome"/>
</dbReference>
<dbReference type="Gene3D" id="3.40.50.300">
    <property type="entry name" value="P-loop containing nucleotide triphosphate hydrolases"/>
    <property type="match status" value="1"/>
</dbReference>
<dbReference type="AlphaFoldDB" id="A0A9J6Z9H2"/>
<dbReference type="Pfam" id="PF00005">
    <property type="entry name" value="ABC_tran"/>
    <property type="match status" value="1"/>
</dbReference>
<dbReference type="InterPro" id="IPR017911">
    <property type="entry name" value="MacB-like_ATP-bd"/>
</dbReference>
<protein>
    <submittedName>
        <fullName evidence="5">ABC transporter ATP-binding protein</fullName>
    </submittedName>
</protein>
<dbReference type="PANTHER" id="PTHR24220">
    <property type="entry name" value="IMPORT ATP-BINDING PROTEIN"/>
    <property type="match status" value="1"/>
</dbReference>
<dbReference type="SMART" id="SM00382">
    <property type="entry name" value="AAA"/>
    <property type="match status" value="1"/>
</dbReference>
<dbReference type="GO" id="GO:0022857">
    <property type="term" value="F:transmembrane transporter activity"/>
    <property type="evidence" value="ECO:0007669"/>
    <property type="project" value="TreeGrafter"/>
</dbReference>
<dbReference type="GO" id="GO:0005524">
    <property type="term" value="F:ATP binding"/>
    <property type="evidence" value="ECO:0007669"/>
    <property type="project" value="UniProtKB-KW"/>
</dbReference>
<dbReference type="FunFam" id="3.40.50.300:FF:000032">
    <property type="entry name" value="Export ABC transporter ATP-binding protein"/>
    <property type="match status" value="1"/>
</dbReference>
<keyword evidence="3 5" id="KW-0067">ATP-binding</keyword>
<dbReference type="InterPro" id="IPR027417">
    <property type="entry name" value="P-loop_NTPase"/>
</dbReference>
<reference evidence="5" key="1">
    <citation type="submission" date="2022-05" db="EMBL/GenBank/DDBJ databases">
        <title>Novel bacterial taxa in a minimal lignocellulolytic consortium and its capacity to transform plastics disclosed by genome-resolved metagenomics.</title>
        <authorList>
            <person name="Rodriguez C.A.D."/>
            <person name="Diaz-Garcia L."/>
            <person name="Herrera K."/>
            <person name="Tarazona N.A."/>
            <person name="Sproer C."/>
            <person name="Overmann J."/>
            <person name="Jimenez D.J."/>
        </authorList>
    </citation>
    <scope>NUCLEOTIDE SEQUENCE</scope>
    <source>
        <strain evidence="5">MAG5</strain>
    </source>
</reference>
<evidence type="ECO:0000313" key="5">
    <source>
        <dbReference type="EMBL" id="URN92647.1"/>
    </source>
</evidence>
<gene>
    <name evidence="5" type="ORF">NAG76_12305</name>
</gene>
<dbReference type="PANTHER" id="PTHR24220:SF86">
    <property type="entry name" value="ABC TRANSPORTER ABCH.1"/>
    <property type="match status" value="1"/>
</dbReference>
<dbReference type="InterPro" id="IPR017871">
    <property type="entry name" value="ABC_transporter-like_CS"/>
</dbReference>
<dbReference type="EMBL" id="CP097899">
    <property type="protein sequence ID" value="URN92647.1"/>
    <property type="molecule type" value="Genomic_DNA"/>
</dbReference>
<proteinExistence type="predicted"/>
<organism evidence="5 6">
    <name type="scientific">Candidatus Pristimantibacillus lignocellulolyticus</name>
    <dbReference type="NCBI Taxonomy" id="2994561"/>
    <lineage>
        <taxon>Bacteria</taxon>
        <taxon>Bacillati</taxon>
        <taxon>Bacillota</taxon>
        <taxon>Bacilli</taxon>
        <taxon>Bacillales</taxon>
        <taxon>Paenibacillaceae</taxon>
        <taxon>Candidatus Pristimantibacillus</taxon>
    </lineage>
</organism>